<protein>
    <submittedName>
        <fullName evidence="2">Aminotransferase class V-fold PLP-dependent enzyme</fullName>
    </submittedName>
</protein>
<dbReference type="InterPro" id="IPR015422">
    <property type="entry name" value="PyrdxlP-dep_Trfase_small"/>
</dbReference>
<dbReference type="InterPro" id="IPR015421">
    <property type="entry name" value="PyrdxlP-dep_Trfase_major"/>
</dbReference>
<dbReference type="InterPro" id="IPR000192">
    <property type="entry name" value="Aminotrans_V_dom"/>
</dbReference>
<keyword evidence="2" id="KW-0032">Aminotransferase</keyword>
<dbReference type="Proteomes" id="UP001500618">
    <property type="component" value="Unassembled WGS sequence"/>
</dbReference>
<reference evidence="2 3" key="1">
    <citation type="journal article" date="2019" name="Int. J. Syst. Evol. Microbiol.">
        <title>The Global Catalogue of Microorganisms (GCM) 10K type strain sequencing project: providing services to taxonomists for standard genome sequencing and annotation.</title>
        <authorList>
            <consortium name="The Broad Institute Genomics Platform"/>
            <consortium name="The Broad Institute Genome Sequencing Center for Infectious Disease"/>
            <person name="Wu L."/>
            <person name="Ma J."/>
        </authorList>
    </citation>
    <scope>NUCLEOTIDE SEQUENCE [LARGE SCALE GENOMIC DNA]</scope>
    <source>
        <strain evidence="2 3">JCM 14718</strain>
    </source>
</reference>
<gene>
    <name evidence="2" type="ORF">GCM10009765_50440</name>
</gene>
<dbReference type="EMBL" id="BAAANY010000020">
    <property type="protein sequence ID" value="GAA1695117.1"/>
    <property type="molecule type" value="Genomic_DNA"/>
</dbReference>
<dbReference type="Pfam" id="PF00266">
    <property type="entry name" value="Aminotran_5"/>
    <property type="match status" value="1"/>
</dbReference>
<feature type="domain" description="Aminotransferase class V" evidence="1">
    <location>
        <begin position="52"/>
        <end position="298"/>
    </location>
</feature>
<name>A0ABN2HXQ4_9ACTN</name>
<dbReference type="SUPFAM" id="SSF53383">
    <property type="entry name" value="PLP-dependent transferases"/>
    <property type="match status" value="1"/>
</dbReference>
<keyword evidence="3" id="KW-1185">Reference proteome</keyword>
<dbReference type="GO" id="GO:0008483">
    <property type="term" value="F:transaminase activity"/>
    <property type="evidence" value="ECO:0007669"/>
    <property type="project" value="UniProtKB-KW"/>
</dbReference>
<organism evidence="2 3">
    <name type="scientific">Fodinicola feengrottensis</name>
    <dbReference type="NCBI Taxonomy" id="435914"/>
    <lineage>
        <taxon>Bacteria</taxon>
        <taxon>Bacillati</taxon>
        <taxon>Actinomycetota</taxon>
        <taxon>Actinomycetes</taxon>
        <taxon>Mycobacteriales</taxon>
        <taxon>Fodinicola</taxon>
    </lineage>
</organism>
<keyword evidence="2" id="KW-0808">Transferase</keyword>
<dbReference type="PANTHER" id="PTHR43586">
    <property type="entry name" value="CYSTEINE DESULFURASE"/>
    <property type="match status" value="1"/>
</dbReference>
<dbReference type="RefSeq" id="WP_344312956.1">
    <property type="nucleotide sequence ID" value="NZ_BAAANY010000020.1"/>
</dbReference>
<sequence length="349" mass="37138">MIGTSVQQLWEPRPGWLNTTSYGLPPRATVETLKTVIDQWQTGACSWEEWEPAVNQARVLFANLVNVPYDTVAIGAAVSQLLAPVAASIPDGSRVLVPVEEFTSNLFPYLVHADRGVEVVTVPAESLLDAIDGRTDVVAFSLVQSASGYVAPLAKLTTAARAFGAMSIVDASQAAGWLPIDASDVDVLVCAAYKWLMAPRGAAFAAVRPEIAARIRPLAAGWYAGEDFHESYYGPPLRLAASARQFDISPAWFCWVGAVPSLQALETAGIEAIHEHDVALANAFRTGLDQPPSNSAVVTVAVDDNATRRLAAAGVVTAVRAGRVRLSFHVYNTMSDVDTAVTAITGRPL</sequence>
<proteinExistence type="predicted"/>
<dbReference type="Gene3D" id="3.90.1150.10">
    <property type="entry name" value="Aspartate Aminotransferase, domain 1"/>
    <property type="match status" value="1"/>
</dbReference>
<accession>A0ABN2HXQ4</accession>
<evidence type="ECO:0000313" key="2">
    <source>
        <dbReference type="EMBL" id="GAA1695117.1"/>
    </source>
</evidence>
<evidence type="ECO:0000259" key="1">
    <source>
        <dbReference type="Pfam" id="PF00266"/>
    </source>
</evidence>
<dbReference type="Gene3D" id="3.40.640.10">
    <property type="entry name" value="Type I PLP-dependent aspartate aminotransferase-like (Major domain)"/>
    <property type="match status" value="1"/>
</dbReference>
<dbReference type="InterPro" id="IPR015424">
    <property type="entry name" value="PyrdxlP-dep_Trfase"/>
</dbReference>
<dbReference type="PANTHER" id="PTHR43586:SF21">
    <property type="entry name" value="PYRIDOXAL PHOSPHATE (PLP)-DEPENDENT ASPARTATE AMINOTRANSFERASE SUPERFAMILY"/>
    <property type="match status" value="1"/>
</dbReference>
<comment type="caution">
    <text evidence="2">The sequence shown here is derived from an EMBL/GenBank/DDBJ whole genome shotgun (WGS) entry which is preliminary data.</text>
</comment>
<evidence type="ECO:0000313" key="3">
    <source>
        <dbReference type="Proteomes" id="UP001500618"/>
    </source>
</evidence>